<accession>A0A370HRJ7</accession>
<name>A0A370HRJ7_9HYPH</name>
<comment type="caution">
    <text evidence="2">The sequence shown here is derived from an EMBL/GenBank/DDBJ whole genome shotgun (WGS) entry which is preliminary data.</text>
</comment>
<proteinExistence type="predicted"/>
<reference evidence="2 3" key="1">
    <citation type="submission" date="2018-07" db="EMBL/GenBank/DDBJ databases">
        <title>Genomic Encyclopedia of Type Strains, Phase IV (KMG-IV): sequencing the most valuable type-strain genomes for metagenomic binning, comparative biology and taxonomic classification.</title>
        <authorList>
            <person name="Goeker M."/>
        </authorList>
    </citation>
    <scope>NUCLEOTIDE SEQUENCE [LARGE SCALE GENOMIC DNA]</scope>
    <source>
        <strain evidence="2 3">DSM 14364</strain>
    </source>
</reference>
<gene>
    <name evidence="2" type="ORF">DES45_102567</name>
</gene>
<dbReference type="AlphaFoldDB" id="A0A370HRJ7"/>
<feature type="region of interest" description="Disordered" evidence="1">
    <location>
        <begin position="1"/>
        <end position="53"/>
    </location>
</feature>
<evidence type="ECO:0000313" key="2">
    <source>
        <dbReference type="EMBL" id="RDI61172.1"/>
    </source>
</evidence>
<evidence type="ECO:0000313" key="3">
    <source>
        <dbReference type="Proteomes" id="UP000254925"/>
    </source>
</evidence>
<sequence>MVAEQGVHPPEEAQAAQPGHHPRAVVRRLAVPVRSRASAQAGERHPAAGQPRTPVQIRAAARTPVEVQILAVRISGADLTREVARPPEVALTQEAGVTTAGTMEEATIMGAESLAAMMAAGVAKEAGAEATATVIMEVAGPEAIAATAGAEEAGVVIAGIIIVAVGPEAVTIAARIEEAENQGATVEAARPAGMTTEEGSPAGTAVDDRVVMVATDPVAEIMAVGAAITETSARPSERRGASAPLLLSCWPKMLTRRRSACPQSSQERLVDQRRRFDRR</sequence>
<keyword evidence="3" id="KW-1185">Reference proteome</keyword>
<feature type="region of interest" description="Disordered" evidence="1">
    <location>
        <begin position="257"/>
        <end position="279"/>
    </location>
</feature>
<dbReference type="EMBL" id="QQBB01000002">
    <property type="protein sequence ID" value="RDI61172.1"/>
    <property type="molecule type" value="Genomic_DNA"/>
</dbReference>
<evidence type="ECO:0000256" key="1">
    <source>
        <dbReference type="SAM" id="MobiDB-lite"/>
    </source>
</evidence>
<protein>
    <submittedName>
        <fullName evidence="2">Uncharacterized protein</fullName>
    </submittedName>
</protein>
<organism evidence="2 3">
    <name type="scientific">Microvirga subterranea</name>
    <dbReference type="NCBI Taxonomy" id="186651"/>
    <lineage>
        <taxon>Bacteria</taxon>
        <taxon>Pseudomonadati</taxon>
        <taxon>Pseudomonadota</taxon>
        <taxon>Alphaproteobacteria</taxon>
        <taxon>Hyphomicrobiales</taxon>
        <taxon>Methylobacteriaceae</taxon>
        <taxon>Microvirga</taxon>
    </lineage>
</organism>
<feature type="compositionally biased region" description="Low complexity" evidence="1">
    <location>
        <begin position="27"/>
        <end position="39"/>
    </location>
</feature>
<dbReference type="Proteomes" id="UP000254925">
    <property type="component" value="Unassembled WGS sequence"/>
</dbReference>
<feature type="compositionally biased region" description="Basic and acidic residues" evidence="1">
    <location>
        <begin position="268"/>
        <end position="279"/>
    </location>
</feature>